<evidence type="ECO:0000313" key="1">
    <source>
        <dbReference type="EMBL" id="CAI6359009.1"/>
    </source>
</evidence>
<dbReference type="PANTHER" id="PTHR45749">
    <property type="match status" value="1"/>
</dbReference>
<comment type="caution">
    <text evidence="1">The sequence shown here is derived from an EMBL/GenBank/DDBJ whole genome shotgun (WGS) entry which is preliminary data.</text>
</comment>
<sequence length="306" mass="35499">MSEKRKFESGAKQRAKKKSQLLVAARECKTQTKLFFTPNSDTIKNIPVMKSLINEIDEINTINNKIPESNTINNEINTINNTITKLNPNNNEKTELNMKTKLDILDYPITVTTSDKAHYPKITNELLQSLVKYGACQPFEKDMTNNTFPMDPKTKRHYSSSYYFIKNSMNEITKYHWMSYSIMQNVVYCHPYWLFGDNATKQSIWVSGYSDWKHLTQSAIIHCNSKQHFRSDVALVQYFESKSIGAMISKQYSLEVKKWREILKLLFDVVLTLSGLGLAFRGHRENINDARCEVYLSILKLLAKHN</sequence>
<proteinExistence type="predicted"/>
<protein>
    <recommendedName>
        <fullName evidence="3">DUF4371 domain-containing protein</fullName>
    </recommendedName>
</protein>
<dbReference type="Proteomes" id="UP001160148">
    <property type="component" value="Unassembled WGS sequence"/>
</dbReference>
<dbReference type="PANTHER" id="PTHR45749:SF21">
    <property type="entry name" value="DUF4371 DOMAIN-CONTAINING PROTEIN"/>
    <property type="match status" value="1"/>
</dbReference>
<organism evidence="1 2">
    <name type="scientific">Macrosiphum euphorbiae</name>
    <name type="common">potato aphid</name>
    <dbReference type="NCBI Taxonomy" id="13131"/>
    <lineage>
        <taxon>Eukaryota</taxon>
        <taxon>Metazoa</taxon>
        <taxon>Ecdysozoa</taxon>
        <taxon>Arthropoda</taxon>
        <taxon>Hexapoda</taxon>
        <taxon>Insecta</taxon>
        <taxon>Pterygota</taxon>
        <taxon>Neoptera</taxon>
        <taxon>Paraneoptera</taxon>
        <taxon>Hemiptera</taxon>
        <taxon>Sternorrhyncha</taxon>
        <taxon>Aphidomorpha</taxon>
        <taxon>Aphidoidea</taxon>
        <taxon>Aphididae</taxon>
        <taxon>Macrosiphini</taxon>
        <taxon>Macrosiphum</taxon>
    </lineage>
</organism>
<accession>A0AAV0WSP1</accession>
<name>A0AAV0WSP1_9HEMI</name>
<gene>
    <name evidence="1" type="ORF">MEUPH1_LOCUS14460</name>
</gene>
<dbReference type="EMBL" id="CARXXK010000002">
    <property type="protein sequence ID" value="CAI6359009.1"/>
    <property type="molecule type" value="Genomic_DNA"/>
</dbReference>
<evidence type="ECO:0008006" key="3">
    <source>
        <dbReference type="Google" id="ProtNLM"/>
    </source>
</evidence>
<dbReference type="AlphaFoldDB" id="A0AAV0WSP1"/>
<keyword evidence="2" id="KW-1185">Reference proteome</keyword>
<evidence type="ECO:0000313" key="2">
    <source>
        <dbReference type="Proteomes" id="UP001160148"/>
    </source>
</evidence>
<reference evidence="1 2" key="1">
    <citation type="submission" date="2023-01" db="EMBL/GenBank/DDBJ databases">
        <authorList>
            <person name="Whitehead M."/>
        </authorList>
    </citation>
    <scope>NUCLEOTIDE SEQUENCE [LARGE SCALE GENOMIC DNA]</scope>
</reference>